<dbReference type="Proteomes" id="UP000069030">
    <property type="component" value="Chromosome"/>
</dbReference>
<dbReference type="EMBL" id="CP013690">
    <property type="protein sequence ID" value="ALU26932.1"/>
    <property type="molecule type" value="Genomic_DNA"/>
</dbReference>
<feature type="domain" description="DUF6891" evidence="1">
    <location>
        <begin position="3"/>
        <end position="192"/>
    </location>
</feature>
<dbReference type="AlphaFoldDB" id="A0AAI8C6K2"/>
<organism evidence="2 3">
    <name type="scientific">Myroides odoratimimus</name>
    <dbReference type="NCBI Taxonomy" id="76832"/>
    <lineage>
        <taxon>Bacteria</taxon>
        <taxon>Pseudomonadati</taxon>
        <taxon>Bacteroidota</taxon>
        <taxon>Flavobacteriia</taxon>
        <taxon>Flavobacteriales</taxon>
        <taxon>Flavobacteriaceae</taxon>
        <taxon>Myroides</taxon>
    </lineage>
</organism>
<name>A0AAI8C6K2_9FLAO</name>
<protein>
    <recommendedName>
        <fullName evidence="1">DUF6891 domain-containing protein</fullName>
    </recommendedName>
</protein>
<sequence>MTEEQKFIAESISYLIKSGFWDSEDVEEFITEEINENDLQGKINEKWVKETILKEERALLKASKNWHVPTTTQKLVKAFDQLVDQHIIALHYAGYTIDDGYYEVDQIEEQLQAKGKKSKGICFYNEQDLQRAFREKEPYLTLAFQDMHSEKEEDSIAVGKKIVQTLQENGFKTEWDGTATQKITILNFAWQQAYKPENALLLDYDSVAEKLLKTI</sequence>
<dbReference type="InterPro" id="IPR054186">
    <property type="entry name" value="DUF6891"/>
</dbReference>
<evidence type="ECO:0000313" key="3">
    <source>
        <dbReference type="Proteomes" id="UP000069030"/>
    </source>
</evidence>
<proteinExistence type="predicted"/>
<reference evidence="2 3" key="1">
    <citation type="journal article" date="2016" name="J. Zhejiang Univ. Sci. B">
        <title>Antibiotic resistance mechanisms of Myroides sp.</title>
        <authorList>
            <person name="Hu S."/>
            <person name="Yuan S."/>
            <person name="Qu H."/>
            <person name="Jiang T."/>
            <person name="Zhou Y."/>
            <person name="Wang M."/>
            <person name="Ming D."/>
        </authorList>
    </citation>
    <scope>NUCLEOTIDE SEQUENCE [LARGE SCALE GENOMIC DNA]</scope>
    <source>
        <strain evidence="2 3">PR63039</strain>
    </source>
</reference>
<evidence type="ECO:0000259" key="1">
    <source>
        <dbReference type="Pfam" id="PF21831"/>
    </source>
</evidence>
<dbReference type="KEGG" id="mod:AS202_12570"/>
<gene>
    <name evidence="2" type="ORF">AS202_12570</name>
</gene>
<dbReference type="Pfam" id="PF21831">
    <property type="entry name" value="DUF6891"/>
    <property type="match status" value="1"/>
</dbReference>
<dbReference type="RefSeq" id="WP_039329241.1">
    <property type="nucleotide sequence ID" value="NZ_CP013690.1"/>
</dbReference>
<accession>A0AAI8C6K2</accession>
<evidence type="ECO:0000313" key="2">
    <source>
        <dbReference type="EMBL" id="ALU26932.1"/>
    </source>
</evidence>